<evidence type="ECO:0000313" key="1">
    <source>
        <dbReference type="EMBL" id="KAK9745071.1"/>
    </source>
</evidence>
<dbReference type="Proteomes" id="UP001458880">
    <property type="component" value="Unassembled WGS sequence"/>
</dbReference>
<evidence type="ECO:0000313" key="2">
    <source>
        <dbReference type="Proteomes" id="UP001458880"/>
    </source>
</evidence>
<reference evidence="1 2" key="1">
    <citation type="journal article" date="2024" name="BMC Genomics">
        <title>De novo assembly and annotation of Popillia japonica's genome with initial clues to its potential as an invasive pest.</title>
        <authorList>
            <person name="Cucini C."/>
            <person name="Boschi S."/>
            <person name="Funari R."/>
            <person name="Cardaioli E."/>
            <person name="Iannotti N."/>
            <person name="Marturano G."/>
            <person name="Paoli F."/>
            <person name="Bruttini M."/>
            <person name="Carapelli A."/>
            <person name="Frati F."/>
            <person name="Nardi F."/>
        </authorList>
    </citation>
    <scope>NUCLEOTIDE SEQUENCE [LARGE SCALE GENOMIC DNA]</scope>
    <source>
        <strain evidence="1">DMR45628</strain>
    </source>
</reference>
<gene>
    <name evidence="1" type="ORF">QE152_g7232</name>
</gene>
<proteinExistence type="predicted"/>
<comment type="caution">
    <text evidence="1">The sequence shown here is derived from an EMBL/GenBank/DDBJ whole genome shotgun (WGS) entry which is preliminary data.</text>
</comment>
<protein>
    <submittedName>
        <fullName evidence="1">Uncharacterized protein</fullName>
    </submittedName>
</protein>
<dbReference type="EMBL" id="JASPKY010000052">
    <property type="protein sequence ID" value="KAK9745071.1"/>
    <property type="molecule type" value="Genomic_DNA"/>
</dbReference>
<keyword evidence="2" id="KW-1185">Reference proteome</keyword>
<accession>A0AAW1MC34</accession>
<dbReference type="AlphaFoldDB" id="A0AAW1MC34"/>
<name>A0AAW1MC34_POPJA</name>
<sequence length="89" mass="11185">MDEQKGRTKEERDWYHHQECEEIRKEKTVAEIAWMNKKDEQRNKANGIYKRKKNEWLKRQLEEINREGNRNNLRQFYKMESIRERKMNG</sequence>
<organism evidence="1 2">
    <name type="scientific">Popillia japonica</name>
    <name type="common">Japanese beetle</name>
    <dbReference type="NCBI Taxonomy" id="7064"/>
    <lineage>
        <taxon>Eukaryota</taxon>
        <taxon>Metazoa</taxon>
        <taxon>Ecdysozoa</taxon>
        <taxon>Arthropoda</taxon>
        <taxon>Hexapoda</taxon>
        <taxon>Insecta</taxon>
        <taxon>Pterygota</taxon>
        <taxon>Neoptera</taxon>
        <taxon>Endopterygota</taxon>
        <taxon>Coleoptera</taxon>
        <taxon>Polyphaga</taxon>
        <taxon>Scarabaeiformia</taxon>
        <taxon>Scarabaeidae</taxon>
        <taxon>Rutelinae</taxon>
        <taxon>Popillia</taxon>
    </lineage>
</organism>